<sequence>MDVDGKMGNALASTSGSDGHTPESLRTLAAYLEISLEEGKCVVVMRRGTDLCSVLVGDPADEDGKLTDHGTISAGVVDELLKRTHVGLNRITVDDQTYRFFRSFTLISDVGAVVFTPA</sequence>
<gene>
    <name evidence="1" type="ORF">CBA19CS22_12490</name>
</gene>
<organism evidence="1 2">
    <name type="scientific">Caballeronia novacaledonica</name>
    <dbReference type="NCBI Taxonomy" id="1544861"/>
    <lineage>
        <taxon>Bacteria</taxon>
        <taxon>Pseudomonadati</taxon>
        <taxon>Pseudomonadota</taxon>
        <taxon>Betaproteobacteria</taxon>
        <taxon>Burkholderiales</taxon>
        <taxon>Burkholderiaceae</taxon>
        <taxon>Caballeronia</taxon>
    </lineage>
</organism>
<dbReference type="Proteomes" id="UP001055013">
    <property type="component" value="Unassembled WGS sequence"/>
</dbReference>
<accession>A0ACB5QRP8</accession>
<protein>
    <submittedName>
        <fullName evidence="1">Uncharacterized protein</fullName>
    </submittedName>
</protein>
<comment type="caution">
    <text evidence="1">The sequence shown here is derived from an EMBL/GenBank/DDBJ whole genome shotgun (WGS) entry which is preliminary data.</text>
</comment>
<name>A0ACB5QRP8_9BURK</name>
<evidence type="ECO:0000313" key="1">
    <source>
        <dbReference type="EMBL" id="GJH17362.1"/>
    </source>
</evidence>
<proteinExistence type="predicted"/>
<keyword evidence="2" id="KW-1185">Reference proteome</keyword>
<evidence type="ECO:0000313" key="2">
    <source>
        <dbReference type="Proteomes" id="UP001055013"/>
    </source>
</evidence>
<dbReference type="EMBL" id="BPUR01000005">
    <property type="protein sequence ID" value="GJH17362.1"/>
    <property type="molecule type" value="Genomic_DNA"/>
</dbReference>
<reference evidence="1" key="1">
    <citation type="submission" date="2021-09" db="EMBL/GenBank/DDBJ databases">
        <title>Isolation and characterization of 3-chlorobenzoate degrading bacteria from soils in Shizuoka.</title>
        <authorList>
            <person name="Ifat A."/>
            <person name="Ogawa N."/>
            <person name="Kimbara K."/>
            <person name="Moriuchi R."/>
            <person name="Dohra H."/>
            <person name="Shintani M."/>
        </authorList>
    </citation>
    <scope>NUCLEOTIDE SEQUENCE</scope>
    <source>
        <strain evidence="1">19CS2-2</strain>
    </source>
</reference>